<evidence type="ECO:0000259" key="17">
    <source>
        <dbReference type="Pfam" id="PF07715"/>
    </source>
</evidence>
<dbReference type="Pfam" id="PF07715">
    <property type="entry name" value="Plug"/>
    <property type="match status" value="1"/>
</dbReference>
<dbReference type="PANTHER" id="PTHR32552">
    <property type="entry name" value="FERRICHROME IRON RECEPTOR-RELATED"/>
    <property type="match status" value="1"/>
</dbReference>
<feature type="domain" description="TonB-dependent receptor plug" evidence="17">
    <location>
        <begin position="47"/>
        <end position="153"/>
    </location>
</feature>
<dbReference type="Proteomes" id="UP000477680">
    <property type="component" value="Chromosome"/>
</dbReference>
<evidence type="ECO:0000256" key="4">
    <source>
        <dbReference type="ARBA" id="ARBA00022496"/>
    </source>
</evidence>
<evidence type="ECO:0000256" key="5">
    <source>
        <dbReference type="ARBA" id="ARBA00022692"/>
    </source>
</evidence>
<protein>
    <submittedName>
        <fullName evidence="18">TonB-dependent receptor</fullName>
    </submittedName>
</protein>
<dbReference type="InterPro" id="IPR012910">
    <property type="entry name" value="Plug_dom"/>
</dbReference>
<evidence type="ECO:0000256" key="14">
    <source>
        <dbReference type="RuleBase" id="RU003357"/>
    </source>
</evidence>
<organism evidence="18 19">
    <name type="scientific">Kineobactrum salinum</name>
    <dbReference type="NCBI Taxonomy" id="2708301"/>
    <lineage>
        <taxon>Bacteria</taxon>
        <taxon>Pseudomonadati</taxon>
        <taxon>Pseudomonadota</taxon>
        <taxon>Gammaproteobacteria</taxon>
        <taxon>Cellvibrionales</taxon>
        <taxon>Halieaceae</taxon>
        <taxon>Kineobactrum</taxon>
    </lineage>
</organism>
<evidence type="ECO:0000256" key="9">
    <source>
        <dbReference type="ARBA" id="ARBA00023077"/>
    </source>
</evidence>
<dbReference type="InterPro" id="IPR010917">
    <property type="entry name" value="TonB_rcpt_CS"/>
</dbReference>
<evidence type="ECO:0000256" key="13">
    <source>
        <dbReference type="PROSITE-ProRule" id="PRU10144"/>
    </source>
</evidence>
<feature type="short sequence motif" description="TonB C-terminal box" evidence="13">
    <location>
        <begin position="714"/>
        <end position="731"/>
    </location>
</feature>
<keyword evidence="8" id="KW-0406">Ion transport</keyword>
<comment type="subcellular location">
    <subcellularLocation>
        <location evidence="1 12">Cell outer membrane</location>
        <topology evidence="1 12">Multi-pass membrane protein</topology>
    </subcellularLocation>
</comment>
<keyword evidence="6 15" id="KW-0732">Signal</keyword>
<dbReference type="GO" id="GO:0006826">
    <property type="term" value="P:iron ion transport"/>
    <property type="evidence" value="ECO:0007669"/>
    <property type="project" value="UniProtKB-KW"/>
</dbReference>
<evidence type="ECO:0000256" key="12">
    <source>
        <dbReference type="PROSITE-ProRule" id="PRU01360"/>
    </source>
</evidence>
<sequence>MNTIRRPLFQAMARMSAGAAAMLMAVSTQAAVLEEVTVTAQKREQNLQDVGISVTAFGGNQLESLGMTSSVDITQQVPAMQLQTFTPAFTIINLRGISQNNFQDNLEAPVAVYVDGAYVPSMNAINGQLFDIDRVEVLRGPQGTLFGRNTTGGLVHYLTNGAVDDEVNGYLKGQLGKFGMRALEGAVGGSFSDTVRGRLAGRWEENDGYTESVTPGIRDAHGADGYTVRGSLQFDLSDDLLFDLRLTRAKDDDVPSGTYSINFADFDPATGLGVDAPGRLTDELEHASSIEGGYSREMTSATATLTWNLSDTMELVSITNYMDLDKDYLEDAGGGLFFFPYQNDSDFDTFSQEVRLSGGADRLRWQTGAYYLDMTTDNEQLVQGMAILEESGALTDSARQATSASLDSTNWSVFGQAEYDFTDQLTLIAGLRWSDDHKELDFTQVYAEPDAGIAPSQVFDIADAPIPGLDEIDYDDVAARLQLNYITANGALIYGSWSRGIKGGNWSIDPLGAIAAMNPANLKHDEETLYSYELGFKSDITDWARLNAAIYYYDYEDYQAFSLAGLTPQVANSDAQSHGGELELTLFPTEGLDVLVGLAYIDSEVDEVPDVFGGTVEAEFPNAPKLSINALARYEWSMLGGTMAAQVDGVWNDEQYIEATNSQISEEDAYLVWNARLSYTSGDDAWQLAGWVKNAGDEVYRLYNLDLGLLGIGQEVYAPPRWYGATVTYRF</sequence>
<evidence type="ECO:0000256" key="10">
    <source>
        <dbReference type="ARBA" id="ARBA00023136"/>
    </source>
</evidence>
<keyword evidence="3 12" id="KW-1134">Transmembrane beta strand</keyword>
<feature type="signal peptide" evidence="15">
    <location>
        <begin position="1"/>
        <end position="30"/>
    </location>
</feature>
<dbReference type="KEGG" id="kim:G3T16_03335"/>
<accession>A0A6C0U2I2</accession>
<evidence type="ECO:0000256" key="8">
    <source>
        <dbReference type="ARBA" id="ARBA00023065"/>
    </source>
</evidence>
<proteinExistence type="inferred from homology"/>
<keyword evidence="7" id="KW-0408">Iron</keyword>
<keyword evidence="5 12" id="KW-0812">Transmembrane</keyword>
<feature type="domain" description="TonB-dependent receptor-like beta-barrel" evidence="16">
    <location>
        <begin position="249"/>
        <end position="694"/>
    </location>
</feature>
<comment type="similarity">
    <text evidence="12 14">Belongs to the TonB-dependent receptor family.</text>
</comment>
<dbReference type="PROSITE" id="PS52016">
    <property type="entry name" value="TONB_DEPENDENT_REC_3"/>
    <property type="match status" value="1"/>
</dbReference>
<dbReference type="EMBL" id="CP048711">
    <property type="protein sequence ID" value="QIB64575.1"/>
    <property type="molecule type" value="Genomic_DNA"/>
</dbReference>
<evidence type="ECO:0000256" key="2">
    <source>
        <dbReference type="ARBA" id="ARBA00022448"/>
    </source>
</evidence>
<evidence type="ECO:0000256" key="11">
    <source>
        <dbReference type="ARBA" id="ARBA00023237"/>
    </source>
</evidence>
<dbReference type="GO" id="GO:0009279">
    <property type="term" value="C:cell outer membrane"/>
    <property type="evidence" value="ECO:0007669"/>
    <property type="project" value="UniProtKB-SubCell"/>
</dbReference>
<reference evidence="18 19" key="1">
    <citation type="submission" date="2020-02" db="EMBL/GenBank/DDBJ databases">
        <title>Genome sequencing for Kineobactrum sp. M2.</title>
        <authorList>
            <person name="Park S.-J."/>
        </authorList>
    </citation>
    <scope>NUCLEOTIDE SEQUENCE [LARGE SCALE GENOMIC DNA]</scope>
    <source>
        <strain evidence="18 19">M2</strain>
    </source>
</reference>
<dbReference type="Gene3D" id="2.40.170.20">
    <property type="entry name" value="TonB-dependent receptor, beta-barrel domain"/>
    <property type="match status" value="1"/>
</dbReference>
<keyword evidence="11 12" id="KW-0998">Cell outer membrane</keyword>
<keyword evidence="10 12" id="KW-0472">Membrane</keyword>
<evidence type="ECO:0000259" key="16">
    <source>
        <dbReference type="Pfam" id="PF00593"/>
    </source>
</evidence>
<keyword evidence="9 14" id="KW-0798">TonB box</keyword>
<dbReference type="InterPro" id="IPR000531">
    <property type="entry name" value="Beta-barrel_TonB"/>
</dbReference>
<dbReference type="PROSITE" id="PS01156">
    <property type="entry name" value="TONB_DEPENDENT_REC_2"/>
    <property type="match status" value="1"/>
</dbReference>
<dbReference type="Pfam" id="PF00593">
    <property type="entry name" value="TonB_dep_Rec_b-barrel"/>
    <property type="match status" value="1"/>
</dbReference>
<keyword evidence="18" id="KW-0675">Receptor</keyword>
<evidence type="ECO:0000256" key="6">
    <source>
        <dbReference type="ARBA" id="ARBA00022729"/>
    </source>
</evidence>
<evidence type="ECO:0000256" key="7">
    <source>
        <dbReference type="ARBA" id="ARBA00023004"/>
    </source>
</evidence>
<keyword evidence="19" id="KW-1185">Reference proteome</keyword>
<dbReference type="RefSeq" id="WP_163493825.1">
    <property type="nucleotide sequence ID" value="NZ_CP048711.1"/>
</dbReference>
<dbReference type="InterPro" id="IPR039426">
    <property type="entry name" value="TonB-dep_rcpt-like"/>
</dbReference>
<evidence type="ECO:0000313" key="18">
    <source>
        <dbReference type="EMBL" id="QIB64575.1"/>
    </source>
</evidence>
<evidence type="ECO:0000256" key="3">
    <source>
        <dbReference type="ARBA" id="ARBA00022452"/>
    </source>
</evidence>
<feature type="chain" id="PRO_5025504852" evidence="15">
    <location>
        <begin position="31"/>
        <end position="731"/>
    </location>
</feature>
<dbReference type="AlphaFoldDB" id="A0A6C0U2I2"/>
<keyword evidence="2 12" id="KW-0813">Transport</keyword>
<evidence type="ECO:0000256" key="1">
    <source>
        <dbReference type="ARBA" id="ARBA00004571"/>
    </source>
</evidence>
<keyword evidence="4" id="KW-0410">Iron transport</keyword>
<dbReference type="InterPro" id="IPR036942">
    <property type="entry name" value="Beta-barrel_TonB_sf"/>
</dbReference>
<name>A0A6C0U2I2_9GAMM</name>
<evidence type="ECO:0000313" key="19">
    <source>
        <dbReference type="Proteomes" id="UP000477680"/>
    </source>
</evidence>
<gene>
    <name evidence="18" type="ORF">G3T16_03335</name>
</gene>
<dbReference type="PANTHER" id="PTHR32552:SF81">
    <property type="entry name" value="TONB-DEPENDENT OUTER MEMBRANE RECEPTOR"/>
    <property type="match status" value="1"/>
</dbReference>
<dbReference type="SUPFAM" id="SSF56935">
    <property type="entry name" value="Porins"/>
    <property type="match status" value="1"/>
</dbReference>
<evidence type="ECO:0000256" key="15">
    <source>
        <dbReference type="SAM" id="SignalP"/>
    </source>
</evidence>